<keyword evidence="3" id="KW-1133">Transmembrane helix</keyword>
<dbReference type="PANTHER" id="PTHR43248">
    <property type="entry name" value="2-SUCCINYL-6-HYDROXY-2,4-CYCLOHEXADIENE-1-CARBOXYLATE SYNTHASE"/>
    <property type="match status" value="1"/>
</dbReference>
<dbReference type="PANTHER" id="PTHR43248:SF25">
    <property type="entry name" value="AB HYDROLASE-1 DOMAIN-CONTAINING PROTEIN-RELATED"/>
    <property type="match status" value="1"/>
</dbReference>
<dbReference type="AlphaFoldDB" id="A0A9W9F453"/>
<dbReference type="GO" id="GO:0072330">
    <property type="term" value="P:monocarboxylic acid biosynthetic process"/>
    <property type="evidence" value="ECO:0007669"/>
    <property type="project" value="UniProtKB-ARBA"/>
</dbReference>
<comment type="caution">
    <text evidence="6">The sequence shown here is derived from an EMBL/GenBank/DDBJ whole genome shotgun (WGS) entry which is preliminary data.</text>
</comment>
<dbReference type="Gene3D" id="3.40.50.1820">
    <property type="entry name" value="alpha/beta hydrolase"/>
    <property type="match status" value="2"/>
</dbReference>
<dbReference type="OrthoDB" id="425534at2759"/>
<feature type="transmembrane region" description="Helical" evidence="3">
    <location>
        <begin position="21"/>
        <end position="39"/>
    </location>
</feature>
<evidence type="ECO:0000313" key="7">
    <source>
        <dbReference type="Proteomes" id="UP001149165"/>
    </source>
</evidence>
<reference evidence="6" key="2">
    <citation type="journal article" date="2023" name="IMA Fungus">
        <title>Comparative genomic study of the Penicillium genus elucidates a diverse pangenome and 15 lateral gene transfer events.</title>
        <authorList>
            <person name="Petersen C."/>
            <person name="Sorensen T."/>
            <person name="Nielsen M.R."/>
            <person name="Sondergaard T.E."/>
            <person name="Sorensen J.L."/>
            <person name="Fitzpatrick D.A."/>
            <person name="Frisvad J.C."/>
            <person name="Nielsen K.L."/>
        </authorList>
    </citation>
    <scope>NUCLEOTIDE SEQUENCE</scope>
    <source>
        <strain evidence="6">IBT 30069</strain>
    </source>
</reference>
<evidence type="ECO:0000313" key="6">
    <source>
        <dbReference type="EMBL" id="KAJ5093222.1"/>
    </source>
</evidence>
<dbReference type="InterPro" id="IPR029058">
    <property type="entry name" value="AB_hydrolase_fold"/>
</dbReference>
<evidence type="ECO:0000259" key="4">
    <source>
        <dbReference type="Pfam" id="PF00561"/>
    </source>
</evidence>
<dbReference type="SUPFAM" id="SSF53474">
    <property type="entry name" value="alpha/beta-Hydrolases"/>
    <property type="match status" value="1"/>
</dbReference>
<keyword evidence="2" id="KW-0378">Hydrolase</keyword>
<dbReference type="InterPro" id="IPR051601">
    <property type="entry name" value="Serine_prot/Carboxylest_S33"/>
</dbReference>
<keyword evidence="7" id="KW-1185">Reference proteome</keyword>
<organism evidence="6 7">
    <name type="scientific">Penicillium angulare</name>
    <dbReference type="NCBI Taxonomy" id="116970"/>
    <lineage>
        <taxon>Eukaryota</taxon>
        <taxon>Fungi</taxon>
        <taxon>Dikarya</taxon>
        <taxon>Ascomycota</taxon>
        <taxon>Pezizomycotina</taxon>
        <taxon>Eurotiomycetes</taxon>
        <taxon>Eurotiomycetidae</taxon>
        <taxon>Eurotiales</taxon>
        <taxon>Aspergillaceae</taxon>
        <taxon>Penicillium</taxon>
    </lineage>
</organism>
<dbReference type="InterPro" id="IPR000073">
    <property type="entry name" value="AB_hydrolase_1"/>
</dbReference>
<sequence>MGKQTLLIHQDANRPRRPWTTAFWVLGALAGLLWVWRLHSDLRGTGAPPWRHPPGTKIDTPHGQFPIEDDPFHFIPCTNSNILPLLGDLEPQNSWAKLFDPNPDHWSWGQPSSNSTFEYDPLHPYAGRGIYMCGWLDLPLDYLNSSEARDVRLAITKYQVRGLAHRTSLNAPHFSSCLDHKTERTIIVEPGGPGSSGTVYTWMAAEEITARFSDGQFDVLGWDPRGVNASLPAVSCFPRDAVRDRWALYTTQYRKVSSPMQQLEISDAMNNATYYACWQRFGDFGRFIGTASAARDLDEIRKALGEDDLTGYFVSYGTAIAQTYANIFPRQVGRMVLDANLYVKDLGLFGGYARAALANTIDIWRDGFLGECINAGPELCALAKSMDNQGPVTIAQLEARIFIILDSLTTKPIPAYTEKSGPFLITYSRFVRMLKITMANPSRWPGAAKVLYDLEAGNITLAAASLDFGWGYDPTMPSSKDDPISQEIISLVLCADAFDVNPPEDGHLGLDQLWLNMTSQSWIAGDGGFYEALSCRHYTTYWSRPSEVYRGDLNSTLNAPVLLISMTYDPATPIRNGRRLLQDMGKNARLIVQHGYGHGSTSDRSDCTDKIGKTYILHGALPIEQETECYANKKPYVKSIIHPET</sequence>
<feature type="domain" description="AB hydrolase-1" evidence="4">
    <location>
        <begin position="185"/>
        <end position="347"/>
    </location>
</feature>
<name>A0A9W9F453_9EURO</name>
<dbReference type="GO" id="GO:0016787">
    <property type="term" value="F:hydrolase activity"/>
    <property type="evidence" value="ECO:0007669"/>
    <property type="project" value="UniProtKB-KW"/>
</dbReference>
<comment type="similarity">
    <text evidence="1">Belongs to the peptidase S33 family.</text>
</comment>
<dbReference type="InterPro" id="IPR013595">
    <property type="entry name" value="Pept_S33_TAP-like_C"/>
</dbReference>
<feature type="domain" description="Peptidase S33 tripeptidyl aminopeptidase-like C-terminal" evidence="5">
    <location>
        <begin position="541"/>
        <end position="629"/>
    </location>
</feature>
<evidence type="ECO:0000256" key="2">
    <source>
        <dbReference type="ARBA" id="ARBA00022801"/>
    </source>
</evidence>
<dbReference type="GO" id="GO:0017000">
    <property type="term" value="P:antibiotic biosynthetic process"/>
    <property type="evidence" value="ECO:0007669"/>
    <property type="project" value="UniProtKB-ARBA"/>
</dbReference>
<keyword evidence="3" id="KW-0812">Transmembrane</keyword>
<dbReference type="EMBL" id="JAPQKH010000006">
    <property type="protein sequence ID" value="KAJ5093222.1"/>
    <property type="molecule type" value="Genomic_DNA"/>
</dbReference>
<gene>
    <name evidence="6" type="ORF">N7456_009083</name>
</gene>
<evidence type="ECO:0000259" key="5">
    <source>
        <dbReference type="Pfam" id="PF08386"/>
    </source>
</evidence>
<dbReference type="Pfam" id="PF00561">
    <property type="entry name" value="Abhydrolase_1"/>
    <property type="match status" value="1"/>
</dbReference>
<protein>
    <recommendedName>
        <fullName evidence="8">AB hydrolase-1 domain-containing protein</fullName>
    </recommendedName>
</protein>
<dbReference type="Proteomes" id="UP001149165">
    <property type="component" value="Unassembled WGS sequence"/>
</dbReference>
<keyword evidence="3" id="KW-0472">Membrane</keyword>
<evidence type="ECO:0000256" key="1">
    <source>
        <dbReference type="ARBA" id="ARBA00010088"/>
    </source>
</evidence>
<dbReference type="Pfam" id="PF08386">
    <property type="entry name" value="Abhydrolase_4"/>
    <property type="match status" value="1"/>
</dbReference>
<evidence type="ECO:0008006" key="8">
    <source>
        <dbReference type="Google" id="ProtNLM"/>
    </source>
</evidence>
<accession>A0A9W9F453</accession>
<proteinExistence type="inferred from homology"/>
<evidence type="ECO:0000256" key="3">
    <source>
        <dbReference type="SAM" id="Phobius"/>
    </source>
</evidence>
<reference evidence="6" key="1">
    <citation type="submission" date="2022-11" db="EMBL/GenBank/DDBJ databases">
        <authorList>
            <person name="Petersen C."/>
        </authorList>
    </citation>
    <scope>NUCLEOTIDE SEQUENCE</scope>
    <source>
        <strain evidence="6">IBT 30069</strain>
    </source>
</reference>